<dbReference type="EMBL" id="JALJZU010000001">
    <property type="protein sequence ID" value="MCP2007162.1"/>
    <property type="molecule type" value="Genomic_DNA"/>
</dbReference>
<dbReference type="EMBL" id="JAHTGR010000006">
    <property type="protein sequence ID" value="MBV6321844.1"/>
    <property type="molecule type" value="Genomic_DNA"/>
</dbReference>
<feature type="transmembrane region" description="Helical" evidence="1">
    <location>
        <begin position="244"/>
        <end position="261"/>
    </location>
</feature>
<feature type="transmembrane region" description="Helical" evidence="1">
    <location>
        <begin position="67"/>
        <end position="87"/>
    </location>
</feature>
<feature type="transmembrane region" description="Helical" evidence="1">
    <location>
        <begin position="170"/>
        <end position="191"/>
    </location>
</feature>
<dbReference type="AlphaFoldDB" id="A0AA41HBZ9"/>
<feature type="transmembrane region" description="Helical" evidence="1">
    <location>
        <begin position="400"/>
        <end position="418"/>
    </location>
</feature>
<name>A0AA41HBZ9_9BURK</name>
<evidence type="ECO:0000313" key="3">
    <source>
        <dbReference type="EMBL" id="MCP2007162.1"/>
    </source>
</evidence>
<feature type="transmembrane region" description="Helical" evidence="1">
    <location>
        <begin position="99"/>
        <end position="116"/>
    </location>
</feature>
<protein>
    <submittedName>
        <fullName evidence="2">Uncharacterized protein</fullName>
    </submittedName>
</protein>
<feature type="transmembrane region" description="Helical" evidence="1">
    <location>
        <begin position="33"/>
        <end position="55"/>
    </location>
</feature>
<accession>A0AA41HBZ9</accession>
<dbReference type="InterPro" id="IPR051533">
    <property type="entry name" value="WaaL-like"/>
</dbReference>
<reference evidence="2" key="1">
    <citation type="submission" date="2021-07" db="EMBL/GenBank/DDBJ databases">
        <title>Characterization of violacein-producing bacteria and related species.</title>
        <authorList>
            <person name="Wilson H.S."/>
            <person name="De Leon M.E."/>
        </authorList>
    </citation>
    <scope>NUCLEOTIDE SEQUENCE</scope>
    <source>
        <strain evidence="2">HSC-15S17</strain>
    </source>
</reference>
<reference evidence="3" key="2">
    <citation type="submission" date="2022-03" db="EMBL/GenBank/DDBJ databases">
        <title>Genome Encyclopedia of Bacteria and Archaea VI: Functional Genomics of Type Strains.</title>
        <authorList>
            <person name="Whitman W."/>
        </authorList>
    </citation>
    <scope>NUCLEOTIDE SEQUENCE</scope>
    <source>
        <strain evidence="3">HSC-15S17</strain>
    </source>
</reference>
<feature type="transmembrane region" description="Helical" evidence="1">
    <location>
        <begin position="344"/>
        <end position="364"/>
    </location>
</feature>
<feature type="transmembrane region" description="Helical" evidence="1">
    <location>
        <begin position="424"/>
        <end position="445"/>
    </location>
</feature>
<evidence type="ECO:0000313" key="2">
    <source>
        <dbReference type="EMBL" id="MBV6321844.1"/>
    </source>
</evidence>
<keyword evidence="1" id="KW-0812">Transmembrane</keyword>
<feature type="transmembrane region" description="Helical" evidence="1">
    <location>
        <begin position="376"/>
        <end position="393"/>
    </location>
</feature>
<organism evidence="2 4">
    <name type="scientific">Duganella violaceipulchra</name>
    <dbReference type="NCBI Taxonomy" id="2849652"/>
    <lineage>
        <taxon>Bacteria</taxon>
        <taxon>Pseudomonadati</taxon>
        <taxon>Pseudomonadota</taxon>
        <taxon>Betaproteobacteria</taxon>
        <taxon>Burkholderiales</taxon>
        <taxon>Oxalobacteraceae</taxon>
        <taxon>Telluria group</taxon>
        <taxon>Duganella</taxon>
    </lineage>
</organism>
<feature type="transmembrane region" description="Helical" evidence="1">
    <location>
        <begin position="211"/>
        <end position="235"/>
    </location>
</feature>
<feature type="transmembrane region" description="Helical" evidence="1">
    <location>
        <begin position="321"/>
        <end position="339"/>
    </location>
</feature>
<feature type="transmembrane region" description="Helical" evidence="1">
    <location>
        <begin position="297"/>
        <end position="315"/>
    </location>
</feature>
<dbReference type="Proteomes" id="UP001162889">
    <property type="component" value="Unassembled WGS sequence"/>
</dbReference>
<feature type="transmembrane region" description="Helical" evidence="1">
    <location>
        <begin position="457"/>
        <end position="478"/>
    </location>
</feature>
<evidence type="ECO:0000313" key="4">
    <source>
        <dbReference type="Proteomes" id="UP001155901"/>
    </source>
</evidence>
<comment type="caution">
    <text evidence="2">The sequence shown here is derived from an EMBL/GenBank/DDBJ whole genome shotgun (WGS) entry which is preliminary data.</text>
</comment>
<dbReference type="Proteomes" id="UP001155901">
    <property type="component" value="Unassembled WGS sequence"/>
</dbReference>
<proteinExistence type="predicted"/>
<keyword evidence="1" id="KW-1133">Transmembrane helix</keyword>
<dbReference type="RefSeq" id="WP_217942639.1">
    <property type="nucleotide sequence ID" value="NZ_JAHTGR010000006.1"/>
</dbReference>
<feature type="transmembrane region" description="Helical" evidence="1">
    <location>
        <begin position="267"/>
        <end position="285"/>
    </location>
</feature>
<gene>
    <name evidence="2" type="ORF">KVP70_12920</name>
    <name evidence="3" type="ORF">L1274_000850</name>
</gene>
<evidence type="ECO:0000313" key="5">
    <source>
        <dbReference type="Proteomes" id="UP001162889"/>
    </source>
</evidence>
<sequence>MMCVRLLSVAFFGGLILALGVYPLHDSWLSAILLGYGALLCWRPAAWLLALPALLPVLDLAPHTGWFFLEEIDLFLLLTAGACYWRLDLTDTRPAFPPLFRFSLWLLAGACCLALWRGLQPLPPIDANSFNNYLSPYNALRVGKAWFWSYVLLPPLKQALGPSLEGLRRLLLPGMLIGLLLTSVAAIWERWQFPGLLNFSSDYRITAPFSAMHTGGAALDGYLAMSFPLLATWLFDHQRSARQAAALLMLPLALYAGLATFSRGLYAAYALAAPILAAIPLMTSLRAGPARRRWRAPLIVAAGTALTACVLGVVFESSGYRGLGAALVLLTASLIVSALPLRPLVLASSLLCGVVVAAGLAWLLPVGEPQVALLKSPYLLFLVWSAAFALAACRRRPLMPLAMLALAGLAVDAAWIAYHHAGAATLAPSAGLLLTAMSPLALNVLRRRPLWSLRHGSLTALISCAMVLATAVPVYNGYFVAERFASTASDLSGRFRHWSNALGLMDDDLGTAILGAGLGKFPALYYWRNPQHEVPASYRYLDQDGNRFLRLSAGAYPAGYGELLRLLQILPIESNTSYILALDLWNSGAPAFLQVNLCERQLLYPQGCIPLPMRQIPYAPYWQRYQFPLSSGALGHPGRRVQLEIAVEGGQAALDIDNVSLRHVDSQHELVRNGTFSDANNYWFFSSDRHHLPWHLKNLGLNLYFEMGWPGLLAYAGLLSSAAAELLRCARDGADAAQALALLAALAAFQVVGLFDSLFDVPRITLLLMLLLYAAALRPAPSIRPVASAPC</sequence>
<dbReference type="PANTHER" id="PTHR37422">
    <property type="entry name" value="TEICHURONIC ACID BIOSYNTHESIS PROTEIN TUAE"/>
    <property type="match status" value="1"/>
</dbReference>
<evidence type="ECO:0000256" key="1">
    <source>
        <dbReference type="SAM" id="Phobius"/>
    </source>
</evidence>
<dbReference type="PANTHER" id="PTHR37422:SF13">
    <property type="entry name" value="LIPOPOLYSACCHARIDE BIOSYNTHESIS PROTEIN PA4999-RELATED"/>
    <property type="match status" value="1"/>
</dbReference>
<keyword evidence="1" id="KW-0472">Membrane</keyword>
<keyword evidence="5" id="KW-1185">Reference proteome</keyword>